<dbReference type="Gene3D" id="3.40.50.300">
    <property type="entry name" value="P-loop containing nucleotide triphosphate hydrolases"/>
    <property type="match status" value="1"/>
</dbReference>
<evidence type="ECO:0000256" key="2">
    <source>
        <dbReference type="ARBA" id="ARBA00022840"/>
    </source>
</evidence>
<dbReference type="SUPFAM" id="SSF52540">
    <property type="entry name" value="P-loop containing nucleoside triphosphate hydrolases"/>
    <property type="match status" value="1"/>
</dbReference>
<dbReference type="InterPro" id="IPR027417">
    <property type="entry name" value="P-loop_NTPase"/>
</dbReference>
<dbReference type="InterPro" id="IPR016032">
    <property type="entry name" value="Sig_transdc_resp-reg_C-effctor"/>
</dbReference>
<dbReference type="PROSITE" id="PS50043">
    <property type="entry name" value="HTH_LUXR_2"/>
    <property type="match status" value="1"/>
</dbReference>
<evidence type="ECO:0000313" key="4">
    <source>
        <dbReference type="EMBL" id="MFC7387807.1"/>
    </source>
</evidence>
<dbReference type="Pfam" id="PF13191">
    <property type="entry name" value="AAA_16"/>
    <property type="match status" value="1"/>
</dbReference>
<dbReference type="GO" id="GO:0005524">
    <property type="term" value="F:ATP binding"/>
    <property type="evidence" value="ECO:0007669"/>
    <property type="project" value="UniProtKB-KW"/>
</dbReference>
<evidence type="ECO:0000256" key="1">
    <source>
        <dbReference type="ARBA" id="ARBA00022741"/>
    </source>
</evidence>
<keyword evidence="5" id="KW-1185">Reference proteome</keyword>
<dbReference type="PRINTS" id="PR00038">
    <property type="entry name" value="HTHLUXR"/>
</dbReference>
<dbReference type="Proteomes" id="UP001596496">
    <property type="component" value="Unassembled WGS sequence"/>
</dbReference>
<keyword evidence="2 4" id="KW-0067">ATP-binding</keyword>
<dbReference type="RefSeq" id="WP_380831690.1">
    <property type="nucleotide sequence ID" value="NZ_JBHTCG010000044.1"/>
</dbReference>
<proteinExistence type="predicted"/>
<dbReference type="PANTHER" id="PTHR16305:SF35">
    <property type="entry name" value="TRANSCRIPTIONAL ACTIVATOR DOMAIN"/>
    <property type="match status" value="1"/>
</dbReference>
<evidence type="ECO:0000259" key="3">
    <source>
        <dbReference type="PROSITE" id="PS50043"/>
    </source>
</evidence>
<dbReference type="SUPFAM" id="SSF46894">
    <property type="entry name" value="C-terminal effector domain of the bipartite response regulators"/>
    <property type="match status" value="1"/>
</dbReference>
<name>A0ABW2PFD7_9ACTN</name>
<dbReference type="PANTHER" id="PTHR16305">
    <property type="entry name" value="TESTICULAR SOLUBLE ADENYLYL CYCLASE"/>
    <property type="match status" value="1"/>
</dbReference>
<dbReference type="CDD" id="cd06170">
    <property type="entry name" value="LuxR_C_like"/>
    <property type="match status" value="1"/>
</dbReference>
<accession>A0ABW2PFD7</accession>
<dbReference type="Gene3D" id="1.10.10.10">
    <property type="entry name" value="Winged helix-like DNA-binding domain superfamily/Winged helix DNA-binding domain"/>
    <property type="match status" value="1"/>
</dbReference>
<dbReference type="EMBL" id="JBHTCG010000044">
    <property type="protein sequence ID" value="MFC7387807.1"/>
    <property type="molecule type" value="Genomic_DNA"/>
</dbReference>
<dbReference type="SUPFAM" id="SSF48452">
    <property type="entry name" value="TPR-like"/>
    <property type="match status" value="1"/>
</dbReference>
<evidence type="ECO:0000313" key="5">
    <source>
        <dbReference type="Proteomes" id="UP001596496"/>
    </source>
</evidence>
<dbReference type="InterPro" id="IPR036388">
    <property type="entry name" value="WH-like_DNA-bd_sf"/>
</dbReference>
<dbReference type="Pfam" id="PF00196">
    <property type="entry name" value="GerE"/>
    <property type="match status" value="1"/>
</dbReference>
<dbReference type="SMART" id="SM00421">
    <property type="entry name" value="HTH_LUXR"/>
    <property type="match status" value="1"/>
</dbReference>
<dbReference type="Gene3D" id="1.25.40.10">
    <property type="entry name" value="Tetratricopeptide repeat domain"/>
    <property type="match status" value="1"/>
</dbReference>
<feature type="domain" description="HTH luxR-type" evidence="3">
    <location>
        <begin position="832"/>
        <end position="899"/>
    </location>
</feature>
<reference evidence="5" key="1">
    <citation type="journal article" date="2019" name="Int. J. Syst. Evol. Microbiol.">
        <title>The Global Catalogue of Microorganisms (GCM) 10K type strain sequencing project: providing services to taxonomists for standard genome sequencing and annotation.</title>
        <authorList>
            <consortium name="The Broad Institute Genomics Platform"/>
            <consortium name="The Broad Institute Genome Sequencing Center for Infectious Disease"/>
            <person name="Wu L."/>
            <person name="Ma J."/>
        </authorList>
    </citation>
    <scope>NUCLEOTIDE SEQUENCE [LARGE SCALE GENOMIC DNA]</scope>
    <source>
        <strain evidence="5">CECT 7649</strain>
    </source>
</reference>
<sequence>MSSGLDPAFVGRRRELATLGELLHQADGGTPRLHLIQGPAGIGKTALVRRFLHDAKRPHVLYASGDEAETALPYGLLSRLVVLPDHFADPFAAGASLLAALGQAQDGTPVVAVVDDAQWGDPPSLQAIAFALRRLRHDRVLAIVVTRDLDDLPEGLLRALDGPQAGRTALTGLDSGELARFSAQLGGPRLGRRAAQRLHAHTSGNPLHVRTLLEEVPERALTDAEGPLPAPRSYALLVLRRLAKCGPQAQSLVQAAAVLGTSCPLHLAADLAELRAPLPLLEQACTAGLLAHRPGPDGLAVEFAHPLVHASIYQSLLLDHRRRLHLAAAGLVRDENLRLAHRVRAADRPDADLARDLAHHGRGQAARGLWSSAATHLVNAARSSEHPGDQALLATEAVTPLLMAGRIEEAQDLAASIPAAAPAGLRSYALGHVASVEGDTIGALALLDQAWKEIDPDCEPQLSARTAQQLAMLALMTARGADAARWADRALALLPHDTDPDLTVSIAITGLCFSGGIEEALARTAALPDSSVASAGELSALLGRGLARTVSDDLDGAVADLSRVAAARERSLPFRLLATALLGQAEYRAGLWDDALVHTEAAASIADDAGQGWLAPICHALAALVPAARGDWERAENHVRIARERLGRASGIASLAHTAAAGAALAGARGDPAGVIAACAPLLDLDVHDIVHEPGVVLWHDLLVDALIAVGEHDRAQTITTATLRLASQRRRHSVLAAMERCRGALLAARHDLGPAGQAYQSGLRHAEASGNPYLLARTRLDFGAFLRRAGHRRSASHQLTSAHTALTGMCAAPLLERCNQELAACGRARPSGAPAERYGFTTQEQAVIRLAVRGLTNGQIARELVLSVKTIEFHLTNVYAKVGVTSRVALTAKLAETRAT</sequence>
<dbReference type="InterPro" id="IPR041664">
    <property type="entry name" value="AAA_16"/>
</dbReference>
<protein>
    <submittedName>
        <fullName evidence="4">ATP-binding protein</fullName>
    </submittedName>
</protein>
<keyword evidence="1" id="KW-0547">Nucleotide-binding</keyword>
<dbReference type="PROSITE" id="PS00622">
    <property type="entry name" value="HTH_LUXR_1"/>
    <property type="match status" value="1"/>
</dbReference>
<dbReference type="InterPro" id="IPR011990">
    <property type="entry name" value="TPR-like_helical_dom_sf"/>
</dbReference>
<organism evidence="4 5">
    <name type="scientific">Sphaerisporangium rhizosphaerae</name>
    <dbReference type="NCBI Taxonomy" id="2269375"/>
    <lineage>
        <taxon>Bacteria</taxon>
        <taxon>Bacillati</taxon>
        <taxon>Actinomycetota</taxon>
        <taxon>Actinomycetes</taxon>
        <taxon>Streptosporangiales</taxon>
        <taxon>Streptosporangiaceae</taxon>
        <taxon>Sphaerisporangium</taxon>
    </lineage>
</organism>
<comment type="caution">
    <text evidence="4">The sequence shown here is derived from an EMBL/GenBank/DDBJ whole genome shotgun (WGS) entry which is preliminary data.</text>
</comment>
<gene>
    <name evidence="4" type="ORF">ACFQSB_36755</name>
</gene>
<dbReference type="InterPro" id="IPR000792">
    <property type="entry name" value="Tscrpt_reg_LuxR_C"/>
</dbReference>